<gene>
    <name evidence="1" type="ORF">OPT61_g8724</name>
</gene>
<dbReference type="EMBL" id="JAPHNI010000886">
    <property type="protein sequence ID" value="KAJ8107641.1"/>
    <property type="molecule type" value="Genomic_DNA"/>
</dbReference>
<proteinExistence type="predicted"/>
<dbReference type="Proteomes" id="UP001153331">
    <property type="component" value="Unassembled WGS sequence"/>
</dbReference>
<protein>
    <submittedName>
        <fullName evidence="1">Uncharacterized protein</fullName>
    </submittedName>
</protein>
<evidence type="ECO:0000313" key="2">
    <source>
        <dbReference type="Proteomes" id="UP001153331"/>
    </source>
</evidence>
<organism evidence="1 2">
    <name type="scientific">Boeremia exigua</name>
    <dbReference type="NCBI Taxonomy" id="749465"/>
    <lineage>
        <taxon>Eukaryota</taxon>
        <taxon>Fungi</taxon>
        <taxon>Dikarya</taxon>
        <taxon>Ascomycota</taxon>
        <taxon>Pezizomycotina</taxon>
        <taxon>Dothideomycetes</taxon>
        <taxon>Pleosporomycetidae</taxon>
        <taxon>Pleosporales</taxon>
        <taxon>Pleosporineae</taxon>
        <taxon>Didymellaceae</taxon>
        <taxon>Boeremia</taxon>
    </lineage>
</organism>
<comment type="caution">
    <text evidence="1">The sequence shown here is derived from an EMBL/GenBank/DDBJ whole genome shotgun (WGS) entry which is preliminary data.</text>
</comment>
<sequence>MSLVEGVSLTEAWAGMSKEAQAITQTELSNYLRELQALRPPTPTYIGSCTGGPAYDHRLNNGLPCGPFASEAEFNNALIAPMTRCPRPDLVELYRQKLVDDHKITFAHADLCGDHIYVDPAKGKITGVIDWEMAGWWPAYWEYTKSLFGNRYMPWWKALVANVLHAYRDELEIERVLQEF</sequence>
<reference evidence="1" key="1">
    <citation type="submission" date="2022-11" db="EMBL/GenBank/DDBJ databases">
        <title>Genome Sequence of Boeremia exigua.</title>
        <authorList>
            <person name="Buettner E."/>
        </authorList>
    </citation>
    <scope>NUCLEOTIDE SEQUENCE</scope>
    <source>
        <strain evidence="1">CU02</strain>
    </source>
</reference>
<keyword evidence="2" id="KW-1185">Reference proteome</keyword>
<name>A0ACC2HYR2_9PLEO</name>
<accession>A0ACC2HYR2</accession>
<evidence type="ECO:0000313" key="1">
    <source>
        <dbReference type="EMBL" id="KAJ8107641.1"/>
    </source>
</evidence>